<dbReference type="Gene3D" id="3.50.30.40">
    <property type="entry name" value="Ribonuclease E inhibitor RraA/RraA-like"/>
    <property type="match status" value="1"/>
</dbReference>
<evidence type="ECO:0000256" key="1">
    <source>
        <dbReference type="ARBA" id="ARBA00001342"/>
    </source>
</evidence>
<accession>A0A556AJ35</accession>
<dbReference type="InterPro" id="IPR010203">
    <property type="entry name" value="RraA"/>
</dbReference>
<evidence type="ECO:0000256" key="6">
    <source>
        <dbReference type="ARBA" id="ARBA00023239"/>
    </source>
</evidence>
<keyword evidence="12" id="KW-1185">Reference proteome</keyword>
<dbReference type="InterPro" id="IPR036704">
    <property type="entry name" value="RraA/RraA-like_sf"/>
</dbReference>
<evidence type="ECO:0000256" key="10">
    <source>
        <dbReference type="RuleBase" id="RU004338"/>
    </source>
</evidence>
<dbReference type="GO" id="GO:0008948">
    <property type="term" value="F:oxaloacetate decarboxylase activity"/>
    <property type="evidence" value="ECO:0007669"/>
    <property type="project" value="UniProtKB-EC"/>
</dbReference>
<dbReference type="GO" id="GO:0047443">
    <property type="term" value="F:4-hydroxy-4-methyl-2-oxoglutarate aldolase activity"/>
    <property type="evidence" value="ECO:0007669"/>
    <property type="project" value="UniProtKB-EC"/>
</dbReference>
<dbReference type="GO" id="GO:0008428">
    <property type="term" value="F:ribonuclease inhibitor activity"/>
    <property type="evidence" value="ECO:0007669"/>
    <property type="project" value="InterPro"/>
</dbReference>
<evidence type="ECO:0000313" key="11">
    <source>
        <dbReference type="EMBL" id="TSH92880.1"/>
    </source>
</evidence>
<comment type="caution">
    <text evidence="11">The sequence shown here is derived from an EMBL/GenBank/DDBJ whole genome shotgun (WGS) entry which is preliminary data.</text>
</comment>
<dbReference type="EC" id="4.1.1.112" evidence="10"/>
<dbReference type="CDD" id="cd16841">
    <property type="entry name" value="RraA_family"/>
    <property type="match status" value="1"/>
</dbReference>
<dbReference type="Pfam" id="PF03737">
    <property type="entry name" value="RraA-like"/>
    <property type="match status" value="1"/>
</dbReference>
<comment type="cofactor">
    <cofactor evidence="9">
        <name>Mg(2+)</name>
        <dbReference type="ChEBI" id="CHEBI:18420"/>
    </cofactor>
</comment>
<comment type="catalytic activity">
    <reaction evidence="8 10">
        <text>oxaloacetate + H(+) = pyruvate + CO2</text>
        <dbReference type="Rhea" id="RHEA:15641"/>
        <dbReference type="ChEBI" id="CHEBI:15361"/>
        <dbReference type="ChEBI" id="CHEBI:15378"/>
        <dbReference type="ChEBI" id="CHEBI:16452"/>
        <dbReference type="ChEBI" id="CHEBI:16526"/>
        <dbReference type="EC" id="4.1.1.112"/>
    </reaction>
</comment>
<comment type="similarity">
    <text evidence="3 10">Belongs to the class II aldolase/RraA-like family.</text>
</comment>
<feature type="binding site" evidence="9">
    <location>
        <position position="99"/>
    </location>
    <ligand>
        <name>substrate</name>
    </ligand>
</feature>
<keyword evidence="6 10" id="KW-0456">Lyase</keyword>
<dbReference type="EMBL" id="VLTJ01000029">
    <property type="protein sequence ID" value="TSH92880.1"/>
    <property type="molecule type" value="Genomic_DNA"/>
</dbReference>
<feature type="binding site" evidence="9">
    <location>
        <position position="100"/>
    </location>
    <ligand>
        <name>Mg(2+)</name>
        <dbReference type="ChEBI" id="CHEBI:18420"/>
    </ligand>
</feature>
<evidence type="ECO:0000256" key="4">
    <source>
        <dbReference type="ARBA" id="ARBA00011233"/>
    </source>
</evidence>
<evidence type="ECO:0000256" key="7">
    <source>
        <dbReference type="ARBA" id="ARBA00025046"/>
    </source>
</evidence>
<comment type="catalytic activity">
    <reaction evidence="1 10">
        <text>4-hydroxy-4-methyl-2-oxoglutarate = 2 pyruvate</text>
        <dbReference type="Rhea" id="RHEA:22748"/>
        <dbReference type="ChEBI" id="CHEBI:15361"/>
        <dbReference type="ChEBI" id="CHEBI:58276"/>
        <dbReference type="EC" id="4.1.3.17"/>
    </reaction>
</comment>
<comment type="function">
    <text evidence="7 10">Catalyzes the aldol cleavage of 4-hydroxy-4-methyl-2-oxoglutarate (HMG) into 2 molecules of pyruvate. Also contains a secondary oxaloacetate (OAA) decarboxylase activity due to the common pyruvate enolate transition state formed following C-C bond cleavage in the retro-aldol and decarboxylation reactions.</text>
</comment>
<dbReference type="OrthoDB" id="943692at2"/>
<dbReference type="NCBIfam" id="NF006875">
    <property type="entry name" value="PRK09372.1"/>
    <property type="match status" value="1"/>
</dbReference>
<dbReference type="AlphaFoldDB" id="A0A556AJ35"/>
<gene>
    <name evidence="11" type="ORF">FOZ76_15920</name>
</gene>
<comment type="subunit">
    <text evidence="4 10">Homotrimer.</text>
</comment>
<reference evidence="11 12" key="1">
    <citation type="submission" date="2019-07" db="EMBL/GenBank/DDBJ databases">
        <title>Qingshengfaniella alkalisoli gen. nov., sp. nov., isolated from saline soil.</title>
        <authorList>
            <person name="Xu L."/>
            <person name="Huang X.-X."/>
            <person name="Sun J.-Q."/>
        </authorList>
    </citation>
    <scope>NUCLEOTIDE SEQUENCE [LARGE SCALE GENOMIC DNA]</scope>
    <source>
        <strain evidence="11 12">DSM 27279</strain>
    </source>
</reference>
<evidence type="ECO:0000256" key="5">
    <source>
        <dbReference type="ARBA" id="ARBA00022723"/>
    </source>
</evidence>
<dbReference type="SUPFAM" id="SSF89562">
    <property type="entry name" value="RraA-like"/>
    <property type="match status" value="1"/>
</dbReference>
<evidence type="ECO:0000256" key="3">
    <source>
        <dbReference type="ARBA" id="ARBA00008621"/>
    </source>
</evidence>
<evidence type="ECO:0000256" key="8">
    <source>
        <dbReference type="ARBA" id="ARBA00047973"/>
    </source>
</evidence>
<dbReference type="NCBIfam" id="TIGR01935">
    <property type="entry name" value="NOT-MenG"/>
    <property type="match status" value="1"/>
</dbReference>
<evidence type="ECO:0000313" key="12">
    <source>
        <dbReference type="Proteomes" id="UP000318405"/>
    </source>
</evidence>
<evidence type="ECO:0000256" key="9">
    <source>
        <dbReference type="PIRSR" id="PIRSR605493-1"/>
    </source>
</evidence>
<evidence type="ECO:0000256" key="2">
    <source>
        <dbReference type="ARBA" id="ARBA00001968"/>
    </source>
</evidence>
<dbReference type="GO" id="GO:0046872">
    <property type="term" value="F:metal ion binding"/>
    <property type="evidence" value="ECO:0007669"/>
    <property type="project" value="UniProtKB-KW"/>
</dbReference>
<dbReference type="EC" id="4.1.3.17" evidence="10"/>
<comment type="cofactor">
    <cofactor evidence="2 10">
        <name>a divalent metal cation</name>
        <dbReference type="ChEBI" id="CHEBI:60240"/>
    </cofactor>
</comment>
<dbReference type="PANTHER" id="PTHR33254">
    <property type="entry name" value="4-HYDROXY-4-METHYL-2-OXOGLUTARATE ALDOLASE 3-RELATED"/>
    <property type="match status" value="1"/>
</dbReference>
<sequence>MTDSFATADLYDEHGENCASCETQFRQYGGRRVFGGRIRTVQCYGDNALVREILNGPGNGDVLVIDGGGLMVSALMGDLIAAAGQRNGWAGAVINGPVRDTAALAQMDFGVKALGSNPRKSAKAGAGRADVPVSFGGVVFTPGAWLYSDDDGILVAAEALV</sequence>
<keyword evidence="9" id="KW-0460">Magnesium</keyword>
<protein>
    <recommendedName>
        <fullName evidence="10">4-hydroxy-4-methyl-2-oxoglutarate aldolase</fullName>
        <shortName evidence="10">HMG aldolase</shortName>
        <ecNumber evidence="10">4.1.1.112</ecNumber>
        <ecNumber evidence="10">4.1.3.17</ecNumber>
    </recommendedName>
    <alternativeName>
        <fullName evidence="10">Oxaloacetate decarboxylase</fullName>
    </alternativeName>
</protein>
<organism evidence="11 12">
    <name type="scientific">Verticiella sediminum</name>
    <dbReference type="NCBI Taxonomy" id="1247510"/>
    <lineage>
        <taxon>Bacteria</taxon>
        <taxon>Pseudomonadati</taxon>
        <taxon>Pseudomonadota</taxon>
        <taxon>Betaproteobacteria</taxon>
        <taxon>Burkholderiales</taxon>
        <taxon>Alcaligenaceae</taxon>
        <taxon>Verticiella</taxon>
    </lineage>
</organism>
<feature type="binding site" evidence="9">
    <location>
        <begin position="77"/>
        <end position="80"/>
    </location>
    <ligand>
        <name>substrate</name>
    </ligand>
</feature>
<dbReference type="Proteomes" id="UP000318405">
    <property type="component" value="Unassembled WGS sequence"/>
</dbReference>
<name>A0A556AJ35_9BURK</name>
<keyword evidence="5 9" id="KW-0479">Metal-binding</keyword>
<dbReference type="RefSeq" id="WP_143949246.1">
    <property type="nucleotide sequence ID" value="NZ_BAABMB010000001.1"/>
</dbReference>
<dbReference type="PANTHER" id="PTHR33254:SF4">
    <property type="entry name" value="4-HYDROXY-4-METHYL-2-OXOGLUTARATE ALDOLASE 3-RELATED"/>
    <property type="match status" value="1"/>
</dbReference>
<proteinExistence type="inferred from homology"/>
<dbReference type="GO" id="GO:0051252">
    <property type="term" value="P:regulation of RNA metabolic process"/>
    <property type="evidence" value="ECO:0007669"/>
    <property type="project" value="InterPro"/>
</dbReference>
<dbReference type="InterPro" id="IPR005493">
    <property type="entry name" value="RraA/RraA-like"/>
</dbReference>